<accession>A0A1H4HU13</accession>
<name>A0A1H4HU13_9BURK</name>
<dbReference type="RefSeq" id="WP_090538373.1">
    <property type="nucleotide sequence ID" value="NZ_FNRQ01000019.1"/>
</dbReference>
<sequence length="133" mass="13913">MTQFAKGTFVVSLQPLSFENADPGQQLGRMSIDKQISGDLVAATKGQMLSAMTSVKGSAGYVAIENVTGVLAGKHGSFVLQHTGTMNRGVSSLSVTVVPDSGTGELGGIEGEFKINIVEGAHFYEFAYRLPGD</sequence>
<evidence type="ECO:0000313" key="2">
    <source>
        <dbReference type="Proteomes" id="UP000198638"/>
    </source>
</evidence>
<proteinExistence type="predicted"/>
<organism evidence="1 2">
    <name type="scientific">Paraburkholderia sartisoli</name>
    <dbReference type="NCBI Taxonomy" id="83784"/>
    <lineage>
        <taxon>Bacteria</taxon>
        <taxon>Pseudomonadati</taxon>
        <taxon>Pseudomonadota</taxon>
        <taxon>Betaproteobacteria</taxon>
        <taxon>Burkholderiales</taxon>
        <taxon>Burkholderiaceae</taxon>
        <taxon>Paraburkholderia</taxon>
    </lineage>
</organism>
<protein>
    <recommendedName>
        <fullName evidence="3">DUF3224 domain-containing protein</fullName>
    </recommendedName>
</protein>
<dbReference type="Pfam" id="PF11528">
    <property type="entry name" value="DUF3224"/>
    <property type="match status" value="1"/>
</dbReference>
<dbReference type="AlphaFoldDB" id="A0A1H4HU13"/>
<keyword evidence="2" id="KW-1185">Reference proteome</keyword>
<reference evidence="2" key="1">
    <citation type="submission" date="2016-10" db="EMBL/GenBank/DDBJ databases">
        <authorList>
            <person name="Varghese N."/>
            <person name="Submissions S."/>
        </authorList>
    </citation>
    <scope>NUCLEOTIDE SEQUENCE [LARGE SCALE GENOMIC DNA]</scope>
    <source>
        <strain evidence="2">LMG 24000</strain>
    </source>
</reference>
<evidence type="ECO:0000313" key="1">
    <source>
        <dbReference type="EMBL" id="SEB25151.1"/>
    </source>
</evidence>
<dbReference type="InterPro" id="IPR021607">
    <property type="entry name" value="DUF3224"/>
</dbReference>
<evidence type="ECO:0008006" key="3">
    <source>
        <dbReference type="Google" id="ProtNLM"/>
    </source>
</evidence>
<dbReference type="SUPFAM" id="SSF159238">
    <property type="entry name" value="SO1590-like"/>
    <property type="match status" value="1"/>
</dbReference>
<dbReference type="Gene3D" id="2.40.350.10">
    <property type="entry name" value="SO1590-like"/>
    <property type="match status" value="1"/>
</dbReference>
<dbReference type="EMBL" id="FNRQ01000019">
    <property type="protein sequence ID" value="SEB25151.1"/>
    <property type="molecule type" value="Genomic_DNA"/>
</dbReference>
<gene>
    <name evidence="1" type="ORF">SAMN05192564_1196</name>
</gene>
<dbReference type="Proteomes" id="UP000198638">
    <property type="component" value="Unassembled WGS sequence"/>
</dbReference>
<dbReference type="InterPro" id="IPR023159">
    <property type="entry name" value="SO1590-like_sf"/>
</dbReference>
<dbReference type="OrthoDB" id="69764at2"/>